<name>A0A7K1FII0_9ACTN</name>
<evidence type="ECO:0000313" key="3">
    <source>
        <dbReference type="Proteomes" id="UP000460221"/>
    </source>
</evidence>
<dbReference type="RefSeq" id="WP_154767654.1">
    <property type="nucleotide sequence ID" value="NZ_WLYK01000001.1"/>
</dbReference>
<feature type="region of interest" description="Disordered" evidence="1">
    <location>
        <begin position="42"/>
        <end position="61"/>
    </location>
</feature>
<protein>
    <submittedName>
        <fullName evidence="2">Uncharacterized protein</fullName>
    </submittedName>
</protein>
<evidence type="ECO:0000313" key="2">
    <source>
        <dbReference type="EMBL" id="MTD13908.1"/>
    </source>
</evidence>
<gene>
    <name evidence="2" type="ORF">GIS00_08125</name>
</gene>
<proteinExistence type="predicted"/>
<sequence length="61" mass="6658">MAVHPEPLPDDDLAAVRLALVVARIGARTSVGTGSWIDPDPALRVDPEQAGPRWRSTVRWD</sequence>
<comment type="caution">
    <text evidence="2">The sequence shown here is derived from an EMBL/GenBank/DDBJ whole genome shotgun (WGS) entry which is preliminary data.</text>
</comment>
<reference evidence="2 3" key="1">
    <citation type="submission" date="2019-11" db="EMBL/GenBank/DDBJ databases">
        <authorList>
            <person name="Jiang L.-Q."/>
        </authorList>
    </citation>
    <scope>NUCLEOTIDE SEQUENCE [LARGE SCALE GENOMIC DNA]</scope>
    <source>
        <strain evidence="2 3">YIM 132087</strain>
    </source>
</reference>
<organism evidence="2 3">
    <name type="scientific">Nakamurella alba</name>
    <dbReference type="NCBI Taxonomy" id="2665158"/>
    <lineage>
        <taxon>Bacteria</taxon>
        <taxon>Bacillati</taxon>
        <taxon>Actinomycetota</taxon>
        <taxon>Actinomycetes</taxon>
        <taxon>Nakamurellales</taxon>
        <taxon>Nakamurellaceae</taxon>
        <taxon>Nakamurella</taxon>
    </lineage>
</organism>
<dbReference type="AlphaFoldDB" id="A0A7K1FII0"/>
<accession>A0A7K1FII0</accession>
<evidence type="ECO:0000256" key="1">
    <source>
        <dbReference type="SAM" id="MobiDB-lite"/>
    </source>
</evidence>
<dbReference type="Proteomes" id="UP000460221">
    <property type="component" value="Unassembled WGS sequence"/>
</dbReference>
<dbReference type="EMBL" id="WLYK01000001">
    <property type="protein sequence ID" value="MTD13908.1"/>
    <property type="molecule type" value="Genomic_DNA"/>
</dbReference>
<keyword evidence="3" id="KW-1185">Reference proteome</keyword>